<dbReference type="Gene3D" id="3.30.420.10">
    <property type="entry name" value="Ribonuclease H-like superfamily/Ribonuclease H"/>
    <property type="match status" value="1"/>
</dbReference>
<dbReference type="PANTHER" id="PTHR33206">
    <property type="entry name" value="PROTEIN CBG10425"/>
    <property type="match status" value="1"/>
</dbReference>
<evidence type="ECO:0000313" key="2">
    <source>
        <dbReference type="EMBL" id="GMF38193.1"/>
    </source>
</evidence>
<dbReference type="OrthoDB" id="111170at2759"/>
<dbReference type="Pfam" id="PF13683">
    <property type="entry name" value="rve_3"/>
    <property type="match status" value="1"/>
</dbReference>
<comment type="caution">
    <text evidence="2">The sequence shown here is derived from an EMBL/GenBank/DDBJ whole genome shotgun (WGS) entry which is preliminary data.</text>
</comment>
<gene>
    <name evidence="2" type="ORF">Plil01_001599900</name>
</gene>
<name>A0A9W6XGP9_9STRA</name>
<dbReference type="PROSITE" id="PS50994">
    <property type="entry name" value="INTEGRASE"/>
    <property type="match status" value="1"/>
</dbReference>
<dbReference type="SUPFAM" id="SSF53098">
    <property type="entry name" value="Ribonuclease H-like"/>
    <property type="match status" value="1"/>
</dbReference>
<evidence type="ECO:0000259" key="1">
    <source>
        <dbReference type="PROSITE" id="PS50994"/>
    </source>
</evidence>
<protein>
    <submittedName>
        <fullName evidence="2">Unnamed protein product</fullName>
    </submittedName>
</protein>
<dbReference type="EMBL" id="BSXW01001642">
    <property type="protein sequence ID" value="GMF38193.1"/>
    <property type="molecule type" value="Genomic_DNA"/>
</dbReference>
<proteinExistence type="predicted"/>
<organism evidence="2 3">
    <name type="scientific">Phytophthora lilii</name>
    <dbReference type="NCBI Taxonomy" id="2077276"/>
    <lineage>
        <taxon>Eukaryota</taxon>
        <taxon>Sar</taxon>
        <taxon>Stramenopiles</taxon>
        <taxon>Oomycota</taxon>
        <taxon>Peronosporomycetes</taxon>
        <taxon>Peronosporales</taxon>
        <taxon>Peronosporaceae</taxon>
        <taxon>Phytophthora</taxon>
    </lineage>
</organism>
<dbReference type="InterPro" id="IPR001584">
    <property type="entry name" value="Integrase_cat-core"/>
</dbReference>
<dbReference type="AlphaFoldDB" id="A0A9W6XGP9"/>
<dbReference type="Proteomes" id="UP001165083">
    <property type="component" value="Unassembled WGS sequence"/>
</dbReference>
<dbReference type="GO" id="GO:0003676">
    <property type="term" value="F:nucleic acid binding"/>
    <property type="evidence" value="ECO:0007669"/>
    <property type="project" value="InterPro"/>
</dbReference>
<accession>A0A9W6XGP9</accession>
<dbReference type="GO" id="GO:0015074">
    <property type="term" value="P:DNA integration"/>
    <property type="evidence" value="ECO:0007669"/>
    <property type="project" value="InterPro"/>
</dbReference>
<evidence type="ECO:0000313" key="3">
    <source>
        <dbReference type="Proteomes" id="UP001165083"/>
    </source>
</evidence>
<feature type="domain" description="Integrase catalytic" evidence="1">
    <location>
        <begin position="47"/>
        <end position="228"/>
    </location>
</feature>
<sequence length="290" mass="33310">MKANIAGGPSIIFNRYAKRNETKIRGGKVCKKIIGYDANALYLWALGNEMPCGRLTTAEAYEGIIDDINADKIFGFLESDIRTPDHLKHYFSEITPIFKNVLIDCTDESVIGKHMFDHNDARKQSRAKPARKLINSYFGKKILIYTPLLKWLKHSTNPSKIEHYNNDPGDHGTMGKIERFNRTLKQRLTKMSPKRITQKLIADVIENYNSTFHRSIGMTPNKAKGKVMDADLSHNQVEADRIEKEFQIGSSVLYRLMKQTFDKEAARWSKAVYTESKSVQKWSYLLQDTK</sequence>
<reference evidence="2" key="1">
    <citation type="submission" date="2023-04" db="EMBL/GenBank/DDBJ databases">
        <title>Phytophthora lilii NBRC 32176.</title>
        <authorList>
            <person name="Ichikawa N."/>
            <person name="Sato H."/>
            <person name="Tonouchi N."/>
        </authorList>
    </citation>
    <scope>NUCLEOTIDE SEQUENCE</scope>
    <source>
        <strain evidence="2">NBRC 32176</strain>
    </source>
</reference>
<dbReference type="PANTHER" id="PTHR33206:SF1">
    <property type="entry name" value="DNA-DIRECTED DNA POLYMERASE"/>
    <property type="match status" value="1"/>
</dbReference>
<dbReference type="InterPro" id="IPR012337">
    <property type="entry name" value="RNaseH-like_sf"/>
</dbReference>
<dbReference type="InterPro" id="IPR036397">
    <property type="entry name" value="RNaseH_sf"/>
</dbReference>
<keyword evidence="3" id="KW-1185">Reference proteome</keyword>